<sequence>LQGLGTDEDTLIEIICSRTNQELSEINRVYREMYKTELEKDIISDTSGDFRKLMVALAK</sequence>
<keyword evidence="4" id="KW-0111">Calcium/phospholipid-binding</keyword>
<dbReference type="InterPro" id="IPR037104">
    <property type="entry name" value="Annexin_sf"/>
</dbReference>
<accession>A0A852K2M9</accession>
<dbReference type="GO" id="GO:0001786">
    <property type="term" value="F:phosphatidylserine binding"/>
    <property type="evidence" value="ECO:0007669"/>
    <property type="project" value="TreeGrafter"/>
</dbReference>
<dbReference type="GO" id="GO:0005737">
    <property type="term" value="C:cytoplasm"/>
    <property type="evidence" value="ECO:0007669"/>
    <property type="project" value="TreeGrafter"/>
</dbReference>
<dbReference type="GO" id="GO:1905602">
    <property type="term" value="P:positive regulation of receptor-mediated endocytosis involved in cholesterol transport"/>
    <property type="evidence" value="ECO:0007669"/>
    <property type="project" value="TreeGrafter"/>
</dbReference>
<dbReference type="AlphaFoldDB" id="A0A852K2M9"/>
<dbReference type="PANTHER" id="PTHR10502:SF18">
    <property type="entry name" value="ANNEXIN A2-RELATED"/>
    <property type="match status" value="1"/>
</dbReference>
<dbReference type="EMBL" id="WBNQ01083183">
    <property type="protein sequence ID" value="NXX71284.1"/>
    <property type="molecule type" value="Genomic_DNA"/>
</dbReference>
<dbReference type="FunFam" id="1.10.220.10:FF:000003">
    <property type="entry name" value="Annexin"/>
    <property type="match status" value="1"/>
</dbReference>
<dbReference type="PRINTS" id="PR00196">
    <property type="entry name" value="ANNEXIN"/>
</dbReference>
<evidence type="ECO:0000256" key="1">
    <source>
        <dbReference type="ARBA" id="ARBA00007831"/>
    </source>
</evidence>
<keyword evidence="3 4" id="KW-0041">Annexin</keyword>
<dbReference type="PROSITE" id="PS51897">
    <property type="entry name" value="ANNEXIN_2"/>
    <property type="match status" value="1"/>
</dbReference>
<comment type="similarity">
    <text evidence="1 4">Belongs to the annexin family.</text>
</comment>
<evidence type="ECO:0000313" key="6">
    <source>
        <dbReference type="Proteomes" id="UP000618746"/>
    </source>
</evidence>
<dbReference type="InterPro" id="IPR001464">
    <property type="entry name" value="Annexin"/>
</dbReference>
<dbReference type="GO" id="GO:0005544">
    <property type="term" value="F:calcium-dependent phospholipid binding"/>
    <property type="evidence" value="ECO:0007669"/>
    <property type="project" value="UniProtKB-KW"/>
</dbReference>
<dbReference type="PROSITE" id="PS00223">
    <property type="entry name" value="ANNEXIN_1"/>
    <property type="match status" value="1"/>
</dbReference>
<protein>
    <recommendedName>
        <fullName evidence="4">Annexin</fullName>
    </recommendedName>
</protein>
<dbReference type="GO" id="GO:0005886">
    <property type="term" value="C:plasma membrane"/>
    <property type="evidence" value="ECO:0007669"/>
    <property type="project" value="TreeGrafter"/>
</dbReference>
<evidence type="ECO:0000313" key="5">
    <source>
        <dbReference type="EMBL" id="NXX71284.1"/>
    </source>
</evidence>
<dbReference type="InterPro" id="IPR018252">
    <property type="entry name" value="Annexin_repeat_CS"/>
</dbReference>
<keyword evidence="2 4" id="KW-0677">Repeat</keyword>
<proteinExistence type="inferred from homology"/>
<feature type="non-terminal residue" evidence="5">
    <location>
        <position position="1"/>
    </location>
</feature>
<evidence type="ECO:0000256" key="2">
    <source>
        <dbReference type="ARBA" id="ARBA00022737"/>
    </source>
</evidence>
<dbReference type="OrthoDB" id="37886at2759"/>
<comment type="domain">
    <text evidence="4">A pair of annexin repeats may form one binding site for calcium and phospholipid.</text>
</comment>
<dbReference type="GO" id="GO:0012506">
    <property type="term" value="C:vesicle membrane"/>
    <property type="evidence" value="ECO:0007669"/>
    <property type="project" value="TreeGrafter"/>
</dbReference>
<dbReference type="GO" id="GO:0005634">
    <property type="term" value="C:nucleus"/>
    <property type="evidence" value="ECO:0007669"/>
    <property type="project" value="TreeGrafter"/>
</dbReference>
<organism evidence="5 6">
    <name type="scientific">Spizella passerina</name>
    <name type="common">Chipping sparrow</name>
    <dbReference type="NCBI Taxonomy" id="40210"/>
    <lineage>
        <taxon>Eukaryota</taxon>
        <taxon>Metazoa</taxon>
        <taxon>Chordata</taxon>
        <taxon>Craniata</taxon>
        <taxon>Vertebrata</taxon>
        <taxon>Euteleostomi</taxon>
        <taxon>Archelosauria</taxon>
        <taxon>Archosauria</taxon>
        <taxon>Dinosauria</taxon>
        <taxon>Saurischia</taxon>
        <taxon>Theropoda</taxon>
        <taxon>Coelurosauria</taxon>
        <taxon>Aves</taxon>
        <taxon>Neognathae</taxon>
        <taxon>Neoaves</taxon>
        <taxon>Telluraves</taxon>
        <taxon>Australaves</taxon>
        <taxon>Passeriformes</taxon>
        <taxon>Passerellidae</taxon>
        <taxon>Spizella</taxon>
    </lineage>
</organism>
<keyword evidence="6" id="KW-1185">Reference proteome</keyword>
<dbReference type="InterPro" id="IPR018502">
    <property type="entry name" value="Annexin_repeat"/>
</dbReference>
<keyword evidence="4" id="KW-0106">Calcium</keyword>
<dbReference type="SMART" id="SM00335">
    <property type="entry name" value="ANX"/>
    <property type="match status" value="1"/>
</dbReference>
<evidence type="ECO:0000256" key="4">
    <source>
        <dbReference type="RuleBase" id="RU003540"/>
    </source>
</evidence>
<reference evidence="5" key="1">
    <citation type="submission" date="2020-02" db="EMBL/GenBank/DDBJ databases">
        <title>Bird 10,000 Genomes (B10K) Project - Family phase.</title>
        <authorList>
            <person name="Zhang G."/>
        </authorList>
    </citation>
    <scope>NUCLEOTIDE SEQUENCE</scope>
    <source>
        <strain evidence="5">B10K-DU-023-52</strain>
        <tissue evidence="5">Mixed tissue sample</tissue>
    </source>
</reference>
<dbReference type="SUPFAM" id="SSF47874">
    <property type="entry name" value="Annexin"/>
    <property type="match status" value="1"/>
</dbReference>
<dbReference type="PANTHER" id="PTHR10502">
    <property type="entry name" value="ANNEXIN"/>
    <property type="match status" value="1"/>
</dbReference>
<name>A0A852K2M9_SPIPA</name>
<dbReference type="Pfam" id="PF00191">
    <property type="entry name" value="Annexin"/>
    <property type="match status" value="1"/>
</dbReference>
<dbReference type="Gene3D" id="1.10.220.10">
    <property type="entry name" value="Annexin"/>
    <property type="match status" value="1"/>
</dbReference>
<feature type="non-terminal residue" evidence="5">
    <location>
        <position position="59"/>
    </location>
</feature>
<gene>
    <name evidence="5" type="primary">Anxa2_1</name>
    <name evidence="5" type="ORF">SPIPAS_R03212</name>
</gene>
<comment type="caution">
    <text evidence="5">The sequence shown here is derived from an EMBL/GenBank/DDBJ whole genome shotgun (WGS) entry which is preliminary data.</text>
</comment>
<dbReference type="Proteomes" id="UP000618746">
    <property type="component" value="Unassembled WGS sequence"/>
</dbReference>
<evidence type="ECO:0000256" key="3">
    <source>
        <dbReference type="ARBA" id="ARBA00023216"/>
    </source>
</evidence>
<dbReference type="GO" id="GO:0005509">
    <property type="term" value="F:calcium ion binding"/>
    <property type="evidence" value="ECO:0007669"/>
    <property type="project" value="InterPro"/>
</dbReference>